<sequence length="73" mass="8528">MKNDFEREFDVTQKGSTYYVAPWSNIEFNTAIQHAINGMFIFTILFPVVLQIKALYFDLERRSIESLSAEFGK</sequence>
<keyword evidence="1" id="KW-0472">Membrane</keyword>
<dbReference type="EMBL" id="CP043893">
    <property type="protein sequence ID" value="QOI49615.1"/>
    <property type="molecule type" value="Genomic_DNA"/>
</dbReference>
<organism evidence="2 3">
    <name type="scientific">Leptospira interrogans serovar Bataviae</name>
    <dbReference type="NCBI Taxonomy" id="312175"/>
    <lineage>
        <taxon>Bacteria</taxon>
        <taxon>Pseudomonadati</taxon>
        <taxon>Spirochaetota</taxon>
        <taxon>Spirochaetia</taxon>
        <taxon>Leptospirales</taxon>
        <taxon>Leptospiraceae</taxon>
        <taxon>Leptospira</taxon>
    </lineage>
</organism>
<protein>
    <submittedName>
        <fullName evidence="2">Uncharacterized protein</fullName>
    </submittedName>
</protein>
<dbReference type="AlphaFoldDB" id="A0AAP9WH59"/>
<evidence type="ECO:0000313" key="3">
    <source>
        <dbReference type="Proteomes" id="UP000663255"/>
    </source>
</evidence>
<proteinExistence type="predicted"/>
<name>A0AAP9WH59_LEPIR</name>
<evidence type="ECO:0000313" key="2">
    <source>
        <dbReference type="EMBL" id="QOI49615.1"/>
    </source>
</evidence>
<evidence type="ECO:0000256" key="1">
    <source>
        <dbReference type="SAM" id="Phobius"/>
    </source>
</evidence>
<accession>A0AAP9WH59</accession>
<keyword evidence="1" id="KW-0812">Transmembrane</keyword>
<dbReference type="Proteomes" id="UP000663255">
    <property type="component" value="Chromosome 1"/>
</dbReference>
<reference evidence="2" key="1">
    <citation type="submission" date="2019-09" db="EMBL/GenBank/DDBJ databases">
        <title>Comparative Genomics of Leptospira interrogans Reveals Genome Plasticity - A Common Adaptive Strategy for Survival in Various Hosts.</title>
        <authorList>
            <person name="Ramli S.R."/>
            <person name="Bunk B."/>
            <person name="Goris M."/>
            <person name="Bhuju S."/>
            <person name="Jarek M."/>
            <person name="Sproer C."/>
            <person name="Mustakim S."/>
            <person name="Strommenger B."/>
            <person name="Pessler F."/>
        </authorList>
    </citation>
    <scope>NUCLEOTIDE SEQUENCE</scope>
    <source>
        <strain evidence="2">1489</strain>
    </source>
</reference>
<gene>
    <name evidence="2" type="ORF">Lepto1489_03460</name>
</gene>
<feature type="transmembrane region" description="Helical" evidence="1">
    <location>
        <begin position="31"/>
        <end position="52"/>
    </location>
</feature>
<keyword evidence="1" id="KW-1133">Transmembrane helix</keyword>